<dbReference type="AlphaFoldDB" id="A0AAW3TB49"/>
<evidence type="ECO:0000313" key="3">
    <source>
        <dbReference type="Proteomes" id="UP000590225"/>
    </source>
</evidence>
<accession>A0AAW3TB49</accession>
<dbReference type="GO" id="GO:0016301">
    <property type="term" value="F:kinase activity"/>
    <property type="evidence" value="ECO:0007669"/>
    <property type="project" value="InterPro"/>
</dbReference>
<dbReference type="PANTHER" id="PTHR39426">
    <property type="entry name" value="HOMOLOGY TO DEATH-ON-CURING PROTEIN OF PHAGE P1"/>
    <property type="match status" value="1"/>
</dbReference>
<proteinExistence type="predicted"/>
<dbReference type="EMBL" id="JACGXP010000006">
    <property type="protein sequence ID" value="MBA8991954.1"/>
    <property type="molecule type" value="Genomic_DNA"/>
</dbReference>
<sequence>MIHLTTDEALHVARRTLGDAFVLRDVGLLEAAVARAATSVGGQDAYPSVLEKAAALVHSVVRNHALVDGNERLGLMLLVVFLGVNGRRLSANNGEAYELIVAIADGRLDSVPDISDALTELVEAAH</sequence>
<organism evidence="2 3">
    <name type="scientific">Curtobacterium pusillum</name>
    <dbReference type="NCBI Taxonomy" id="69373"/>
    <lineage>
        <taxon>Bacteria</taxon>
        <taxon>Bacillati</taxon>
        <taxon>Actinomycetota</taxon>
        <taxon>Actinomycetes</taxon>
        <taxon>Micrococcales</taxon>
        <taxon>Microbacteriaceae</taxon>
        <taxon>Curtobacterium</taxon>
    </lineage>
</organism>
<reference evidence="2 3" key="1">
    <citation type="submission" date="2020-07" db="EMBL/GenBank/DDBJ databases">
        <title>Above-ground endophytic microbial communities from plants in different locations in the United States.</title>
        <authorList>
            <person name="Frank C."/>
        </authorList>
    </citation>
    <scope>NUCLEOTIDE SEQUENCE [LARGE SCALE GENOMIC DNA]</scope>
    <source>
        <strain evidence="2 3">WPL5_2</strain>
    </source>
</reference>
<feature type="domain" description="Fido" evidence="1">
    <location>
        <begin position="4"/>
        <end position="124"/>
    </location>
</feature>
<gene>
    <name evidence="2" type="ORF">FHW23_003241</name>
</gene>
<dbReference type="SUPFAM" id="SSF140931">
    <property type="entry name" value="Fic-like"/>
    <property type="match status" value="1"/>
</dbReference>
<dbReference type="Pfam" id="PF02661">
    <property type="entry name" value="Fic"/>
    <property type="match status" value="1"/>
</dbReference>
<comment type="caution">
    <text evidence="2">The sequence shown here is derived from an EMBL/GenBank/DDBJ whole genome shotgun (WGS) entry which is preliminary data.</text>
</comment>
<dbReference type="InterPro" id="IPR036597">
    <property type="entry name" value="Fido-like_dom_sf"/>
</dbReference>
<protein>
    <submittedName>
        <fullName evidence="2">Death-on-curing protein</fullName>
    </submittedName>
</protein>
<dbReference type="InterPro" id="IPR053737">
    <property type="entry name" value="Type_II_TA_Toxin"/>
</dbReference>
<dbReference type="RefSeq" id="WP_182516907.1">
    <property type="nucleotide sequence ID" value="NZ_JACGXP010000006.1"/>
</dbReference>
<evidence type="ECO:0000313" key="2">
    <source>
        <dbReference type="EMBL" id="MBA8991954.1"/>
    </source>
</evidence>
<dbReference type="PROSITE" id="PS51459">
    <property type="entry name" value="FIDO"/>
    <property type="match status" value="1"/>
</dbReference>
<dbReference type="Gene3D" id="1.20.120.1870">
    <property type="entry name" value="Fic/DOC protein, Fido domain"/>
    <property type="match status" value="1"/>
</dbReference>
<name>A0AAW3TB49_9MICO</name>
<dbReference type="InterPro" id="IPR003812">
    <property type="entry name" value="Fido"/>
</dbReference>
<dbReference type="Proteomes" id="UP000590225">
    <property type="component" value="Unassembled WGS sequence"/>
</dbReference>
<evidence type="ECO:0000259" key="1">
    <source>
        <dbReference type="PROSITE" id="PS51459"/>
    </source>
</evidence>
<dbReference type="PANTHER" id="PTHR39426:SF1">
    <property type="entry name" value="HOMOLOGY TO DEATH-ON-CURING PROTEIN OF PHAGE P1"/>
    <property type="match status" value="1"/>
</dbReference>
<dbReference type="InterPro" id="IPR006440">
    <property type="entry name" value="Doc"/>
</dbReference>
<dbReference type="NCBIfam" id="TIGR01550">
    <property type="entry name" value="DOC_P1"/>
    <property type="match status" value="1"/>
</dbReference>